<comment type="caution">
    <text evidence="4">The sequence shown here is derived from an EMBL/GenBank/DDBJ whole genome shotgun (WGS) entry which is preliminary data.</text>
</comment>
<dbReference type="EMBL" id="RZGR01000004">
    <property type="protein sequence ID" value="RUQ90433.1"/>
    <property type="molecule type" value="Genomic_DNA"/>
</dbReference>
<feature type="region of interest" description="Disordered" evidence="2">
    <location>
        <begin position="1"/>
        <end position="25"/>
    </location>
</feature>
<feature type="coiled-coil region" evidence="1">
    <location>
        <begin position="55"/>
        <end position="82"/>
    </location>
</feature>
<evidence type="ECO:0000313" key="5">
    <source>
        <dbReference type="Proteomes" id="UP000288012"/>
    </source>
</evidence>
<reference evidence="4 5" key="1">
    <citation type="submission" date="2018-12" db="EMBL/GenBank/DDBJ databases">
        <title>Legionella sp,whole genome shotgun sequence.</title>
        <authorList>
            <person name="Wu H."/>
        </authorList>
    </citation>
    <scope>NUCLEOTIDE SEQUENCE [LARGE SCALE GENOMIC DNA]</scope>
    <source>
        <strain evidence="5">km714</strain>
    </source>
</reference>
<evidence type="ECO:0000256" key="2">
    <source>
        <dbReference type="SAM" id="MobiDB-lite"/>
    </source>
</evidence>
<dbReference type="AlphaFoldDB" id="A0A433JLK4"/>
<dbReference type="OrthoDB" id="5653077at2"/>
<sequence>MTTSSENDTALAAQPKADTPLPPDTNKQRFKFYLPASLILGIAACSIAAFALYNGVLLQREKNSLQREINVLQQQQNKLSSELAHALSSIETRLQDKIVKLDKNLQLKLEQAHYQEQDWLLLKTRYYLELAQLHAHWDDNLDTASALLEQADKLLANSSDEQIYAIRQAIAKELLQIKSIPALDNAGVLSRLDALQDAILKLPYHQVLAATKPFTIPAKNTSGWRARLHDNIKLLEKLVVIRRHDDAIQPLLTDAQASSIREIIYLNLQEAQWAVLQKNTKVFRLALSQAIKNIKRTFNLDAAKTKAILKSLHSLQKTTLTQQKPELTHSLALLNQLIQANQAKRNAAESGEPSP</sequence>
<evidence type="ECO:0008006" key="6">
    <source>
        <dbReference type="Google" id="ProtNLM"/>
    </source>
</evidence>
<evidence type="ECO:0000256" key="1">
    <source>
        <dbReference type="SAM" id="Coils"/>
    </source>
</evidence>
<name>A0A433JLK4_9GAMM</name>
<organism evidence="4 5">
    <name type="scientific">Legionella septentrionalis</name>
    <dbReference type="NCBI Taxonomy" id="2498109"/>
    <lineage>
        <taxon>Bacteria</taxon>
        <taxon>Pseudomonadati</taxon>
        <taxon>Pseudomonadota</taxon>
        <taxon>Gammaproteobacteria</taxon>
        <taxon>Legionellales</taxon>
        <taxon>Legionellaceae</taxon>
        <taxon>Legionella</taxon>
    </lineage>
</organism>
<protein>
    <recommendedName>
        <fullName evidence="6">Heme biosynthesis operon protein HemX</fullName>
    </recommendedName>
</protein>
<dbReference type="RefSeq" id="WP_126953760.1">
    <property type="nucleotide sequence ID" value="NZ_RZGR01000004.1"/>
</dbReference>
<dbReference type="PANTHER" id="PTHR38043">
    <property type="entry name" value="PROTEIN HEMX"/>
    <property type="match status" value="1"/>
</dbReference>
<dbReference type="Proteomes" id="UP000288012">
    <property type="component" value="Unassembled WGS sequence"/>
</dbReference>
<feature type="transmembrane region" description="Helical" evidence="3">
    <location>
        <begin position="32"/>
        <end position="53"/>
    </location>
</feature>
<keyword evidence="3" id="KW-1133">Transmembrane helix</keyword>
<dbReference type="PANTHER" id="PTHR38043:SF1">
    <property type="entry name" value="PROTEIN HEMX"/>
    <property type="match status" value="1"/>
</dbReference>
<keyword evidence="3" id="KW-0472">Membrane</keyword>
<gene>
    <name evidence="4" type="ORF">EKM59_02185</name>
</gene>
<evidence type="ECO:0000256" key="3">
    <source>
        <dbReference type="SAM" id="Phobius"/>
    </source>
</evidence>
<dbReference type="InterPro" id="IPR007470">
    <property type="entry name" value="HemX"/>
</dbReference>
<keyword evidence="3" id="KW-0812">Transmembrane</keyword>
<evidence type="ECO:0000313" key="4">
    <source>
        <dbReference type="EMBL" id="RUQ90433.1"/>
    </source>
</evidence>
<proteinExistence type="predicted"/>
<keyword evidence="5" id="KW-1185">Reference proteome</keyword>
<dbReference type="Pfam" id="PF04375">
    <property type="entry name" value="HemX"/>
    <property type="match status" value="1"/>
</dbReference>
<keyword evidence="1" id="KW-0175">Coiled coil</keyword>
<accession>A0A433JLK4</accession>